<dbReference type="InterPro" id="IPR019462">
    <property type="entry name" value="DNA-dir_RNA_pol_bsu_external_1"/>
</dbReference>
<dbReference type="Gene3D" id="2.30.150.10">
    <property type="entry name" value="DNA-directed RNA polymerase, beta subunit, external 1 domain"/>
    <property type="match status" value="1"/>
</dbReference>
<dbReference type="CDD" id="cd00653">
    <property type="entry name" value="RNA_pol_B_RPB2"/>
    <property type="match status" value="1"/>
</dbReference>
<keyword evidence="4 6" id="KW-0804">Transcription</keyword>
<evidence type="ECO:0000256" key="1">
    <source>
        <dbReference type="ARBA" id="ARBA00022478"/>
    </source>
</evidence>
<feature type="domain" description="RNA polymerase beta subunit protrusion" evidence="12">
    <location>
        <begin position="37"/>
        <end position="362"/>
    </location>
</feature>
<dbReference type="InterPro" id="IPR007642">
    <property type="entry name" value="RNA_pol_Rpb2_2"/>
</dbReference>
<dbReference type="Gene3D" id="2.40.270.10">
    <property type="entry name" value="DNA-directed RNA polymerase, subunit 2, domain 6"/>
    <property type="match status" value="2"/>
</dbReference>
<feature type="domain" description="DNA-directed RNA polymerase subunit 2 hybrid-binding" evidence="9">
    <location>
        <begin position="606"/>
        <end position="994"/>
    </location>
</feature>
<evidence type="ECO:0000259" key="10">
    <source>
        <dbReference type="Pfam" id="PF04560"/>
    </source>
</evidence>
<feature type="domain" description="RNA polymerase Rpb2" evidence="10">
    <location>
        <begin position="996"/>
        <end position="1070"/>
    </location>
</feature>
<dbReference type="Pfam" id="PF04563">
    <property type="entry name" value="RNA_pol_Rpb2_1"/>
    <property type="match status" value="1"/>
</dbReference>
<accession>A0A1G2IP04</accession>
<dbReference type="InterPro" id="IPR007644">
    <property type="entry name" value="RNA_pol_bsu_protrusion"/>
</dbReference>
<evidence type="ECO:0000259" key="11">
    <source>
        <dbReference type="Pfam" id="PF04561"/>
    </source>
</evidence>
<dbReference type="Gene3D" id="3.90.1800.10">
    <property type="entry name" value="RNA polymerase alpha subunit dimerisation domain"/>
    <property type="match status" value="1"/>
</dbReference>
<dbReference type="InterPro" id="IPR037034">
    <property type="entry name" value="RNA_pol_Rpb2_2_sf"/>
</dbReference>
<evidence type="ECO:0000256" key="5">
    <source>
        <dbReference type="ARBA" id="ARBA00048552"/>
    </source>
</evidence>
<name>A0A1G2IP04_9BACT</name>
<feature type="domain" description="RNA polymerase Rpb2" evidence="11">
    <location>
        <begin position="155"/>
        <end position="337"/>
    </location>
</feature>
<sequence>MAEKVQKVKNFSKSKISFPTPHLLTMQWETWKDFWKVRVRELFEEISPIRDYTGKELEIWFSDYKLGKPNHKDGFEAKRNNDSLESPLRVKIRLVNLKTKEVKEQEVFLADFPVMTERGTFVVNGVERVVVSQLIRSPGAFFTARSFRGKNYFGAKIIPNRGAWLEFETEESGFIGVKINRKRKVPATTLLMALGLENVEKVEKEFKDTDTGEIKYIKETLKRDSCKDQKEALVEVYRRLRPGDLVTPDTAQDLIFNMFFNFDRYDLSKVGRWKTWQRLPNLAPDKKDFSADKDIPKEDRILKISDIVEVVKEVIRLNNNPSAKADQVDHLGNRRVRTLSELLQNRMRVGLMRMERIIKDKMSTLDIATITPIQLINPRPLMAVIREFYTSSQFSQFMDNENPIAELEHKRRLTTTGPGGLTRERAGFEVRDVQPSHYGRICPIETPEGPNVGLVGHLATFARVNPYGFIEAPYFKVRSGKITDEVHYLSAQEEERHIIAPASVPIEEKTGKILPEIPPDKVEARVKGEPAEVEVSKVDYIDVSSKQFISVATSLIPFLQNDDASRALMGSNMQRQAVPLINPEAPLVGTGTERNVARDSGQVVLAEANGVVKEVDAKHIKVLYDIGDKKREETYELQNFSRTNQYSCFHQRPIVQKGEEVKKGDAMADGSAISQGRLALGRNILVCFLPLRGGGFEDSMVISERLAKEDEFTSIHIEDFTCDVRETKLGPEVTTSDIPNVGEEKLKDLDEEGIIRVGAEVGPNDILVGKISPKGEAELTPEERLLRAIFGDKAKDVKDSSLRMEHGKKGKVINVKIFLRDLGHKLEPGVIKRIQVEIAETRKAKVGDKLVGRHGNKGVVSKILPEAEMPFLADGTPIDLVLSPLSVPSRMNIGQILETHLGWAAHKLNYIAISPALLGADKNDIKKELAEAGLPESGQTILYDGKTGLPFPKPITVGYMYVMKLIHMVDDKVHARSIGPYSLITQQPLGGKAQFGGQRFGEMEVWALEGYGAAHTLQEMLTIKSDDVVGRAAAYESILKGEPIRNPNIPASFNLLVAELKSLGMSVEVKEKPRMARDDERDDWRDSRK</sequence>
<dbReference type="GO" id="GO:0000428">
    <property type="term" value="C:DNA-directed RNA polymerase complex"/>
    <property type="evidence" value="ECO:0007669"/>
    <property type="project" value="UniProtKB-KW"/>
</dbReference>
<dbReference type="Pfam" id="PF04561">
    <property type="entry name" value="RNA_pol_Rpb2_2"/>
    <property type="match status" value="1"/>
</dbReference>
<dbReference type="Pfam" id="PF04560">
    <property type="entry name" value="RNA_pol_Rpb2_7"/>
    <property type="match status" value="1"/>
</dbReference>
<dbReference type="InterPro" id="IPR014724">
    <property type="entry name" value="RNA_pol_RPB2_OB-fold"/>
</dbReference>
<dbReference type="InterPro" id="IPR007645">
    <property type="entry name" value="RNA_pol_Rpb2_3"/>
</dbReference>
<feature type="region of interest" description="Disordered" evidence="8">
    <location>
        <begin position="1070"/>
        <end position="1089"/>
    </location>
</feature>
<evidence type="ECO:0000259" key="9">
    <source>
        <dbReference type="Pfam" id="PF00562"/>
    </source>
</evidence>
<evidence type="ECO:0000256" key="7">
    <source>
        <dbReference type="RuleBase" id="RU000434"/>
    </source>
</evidence>
<dbReference type="InterPro" id="IPR010243">
    <property type="entry name" value="RNA_pol_bsu_bac"/>
</dbReference>
<evidence type="ECO:0000259" key="13">
    <source>
        <dbReference type="Pfam" id="PF04565"/>
    </source>
</evidence>
<keyword evidence="1 6" id="KW-0240">DNA-directed RNA polymerase</keyword>
<dbReference type="GO" id="GO:0032549">
    <property type="term" value="F:ribonucleoside binding"/>
    <property type="evidence" value="ECO:0007669"/>
    <property type="project" value="InterPro"/>
</dbReference>
<dbReference type="GO" id="GO:0003677">
    <property type="term" value="F:DNA binding"/>
    <property type="evidence" value="ECO:0007669"/>
    <property type="project" value="UniProtKB-UniRule"/>
</dbReference>
<evidence type="ECO:0000256" key="4">
    <source>
        <dbReference type="ARBA" id="ARBA00023163"/>
    </source>
</evidence>
<dbReference type="GO" id="GO:0006351">
    <property type="term" value="P:DNA-templated transcription"/>
    <property type="evidence" value="ECO:0007669"/>
    <property type="project" value="UniProtKB-UniRule"/>
</dbReference>
<dbReference type="InterPro" id="IPR037033">
    <property type="entry name" value="DNA-dir_RNAP_su2_hyb_sf"/>
</dbReference>
<dbReference type="InterPro" id="IPR015712">
    <property type="entry name" value="DNA-dir_RNA_pol_su2"/>
</dbReference>
<dbReference type="Proteomes" id="UP000178632">
    <property type="component" value="Unassembled WGS sequence"/>
</dbReference>
<dbReference type="EC" id="2.7.7.6" evidence="6"/>
<dbReference type="InterPro" id="IPR042107">
    <property type="entry name" value="DNA-dir_RNA_pol_bsu_ext_1_sf"/>
</dbReference>
<evidence type="ECO:0000313" key="15">
    <source>
        <dbReference type="EMBL" id="OGZ76423.1"/>
    </source>
</evidence>
<dbReference type="Pfam" id="PF00562">
    <property type="entry name" value="RNA_pol_Rpb2_6"/>
    <property type="match status" value="1"/>
</dbReference>
<dbReference type="Pfam" id="PF10385">
    <property type="entry name" value="RNA_pol_Rpb2_45"/>
    <property type="match status" value="1"/>
</dbReference>
<keyword evidence="3 6" id="KW-0548">Nucleotidyltransferase</keyword>
<dbReference type="NCBIfam" id="NF001616">
    <property type="entry name" value="PRK00405.1"/>
    <property type="match status" value="1"/>
</dbReference>
<evidence type="ECO:0000313" key="16">
    <source>
        <dbReference type="Proteomes" id="UP000178632"/>
    </source>
</evidence>
<proteinExistence type="inferred from homology"/>
<dbReference type="PANTHER" id="PTHR20856">
    <property type="entry name" value="DNA-DIRECTED RNA POLYMERASE I SUBUNIT 2"/>
    <property type="match status" value="1"/>
</dbReference>
<dbReference type="SUPFAM" id="SSF64484">
    <property type="entry name" value="beta and beta-prime subunits of DNA dependent RNA-polymerase"/>
    <property type="match status" value="1"/>
</dbReference>
<organism evidence="15 16">
    <name type="scientific">Candidatus Staskawiczbacteria bacterium RIFCSPLOWO2_12_FULL_37_15</name>
    <dbReference type="NCBI Taxonomy" id="1802218"/>
    <lineage>
        <taxon>Bacteria</taxon>
        <taxon>Candidatus Staskawicziibacteriota</taxon>
    </lineage>
</organism>
<feature type="domain" description="RNA polymerase Rpb2" evidence="13">
    <location>
        <begin position="396"/>
        <end position="464"/>
    </location>
</feature>
<evidence type="ECO:0000259" key="12">
    <source>
        <dbReference type="Pfam" id="PF04563"/>
    </source>
</evidence>
<dbReference type="NCBIfam" id="TIGR02013">
    <property type="entry name" value="rpoB"/>
    <property type="match status" value="1"/>
</dbReference>
<comment type="similarity">
    <text evidence="6 7">Belongs to the RNA polymerase beta chain family.</text>
</comment>
<dbReference type="Gene3D" id="2.40.50.150">
    <property type="match status" value="1"/>
</dbReference>
<comment type="function">
    <text evidence="6">DNA-dependent RNA polymerase catalyzes the transcription of DNA into RNA using the four ribonucleoside triphosphates as substrates.</text>
</comment>
<evidence type="ECO:0000256" key="6">
    <source>
        <dbReference type="HAMAP-Rule" id="MF_01321"/>
    </source>
</evidence>
<evidence type="ECO:0000256" key="2">
    <source>
        <dbReference type="ARBA" id="ARBA00022679"/>
    </source>
</evidence>
<comment type="catalytic activity">
    <reaction evidence="5 6">
        <text>RNA(n) + a ribonucleoside 5'-triphosphate = RNA(n+1) + diphosphate</text>
        <dbReference type="Rhea" id="RHEA:21248"/>
        <dbReference type="Rhea" id="RHEA-COMP:14527"/>
        <dbReference type="Rhea" id="RHEA-COMP:17342"/>
        <dbReference type="ChEBI" id="CHEBI:33019"/>
        <dbReference type="ChEBI" id="CHEBI:61557"/>
        <dbReference type="ChEBI" id="CHEBI:140395"/>
        <dbReference type="EC" id="2.7.7.6"/>
    </reaction>
</comment>
<dbReference type="InterPro" id="IPR007641">
    <property type="entry name" value="RNA_pol_Rpb2_7"/>
</dbReference>
<dbReference type="Pfam" id="PF04565">
    <property type="entry name" value="RNA_pol_Rpb2_3"/>
    <property type="match status" value="1"/>
</dbReference>
<comment type="subunit">
    <text evidence="6">The RNAP catalytic core consists of 2 alpha, 1 beta, 1 beta' and 1 omega subunit. When a sigma factor is associated with the core the holoenzyme is formed, which can initiate transcription.</text>
</comment>
<dbReference type="Gene3D" id="3.90.1100.10">
    <property type="match status" value="1"/>
</dbReference>
<dbReference type="InterPro" id="IPR007120">
    <property type="entry name" value="DNA-dir_RNAP_su2_dom"/>
</dbReference>
<evidence type="ECO:0000256" key="3">
    <source>
        <dbReference type="ARBA" id="ARBA00022695"/>
    </source>
</evidence>
<gene>
    <name evidence="6" type="primary">rpoB</name>
    <name evidence="15" type="ORF">A3G45_02975</name>
</gene>
<evidence type="ECO:0000256" key="8">
    <source>
        <dbReference type="SAM" id="MobiDB-lite"/>
    </source>
</evidence>
<dbReference type="AlphaFoldDB" id="A0A1G2IP04"/>
<comment type="caution">
    <text evidence="15">The sequence shown here is derived from an EMBL/GenBank/DDBJ whole genome shotgun (WGS) entry which is preliminary data.</text>
</comment>
<evidence type="ECO:0000259" key="14">
    <source>
        <dbReference type="Pfam" id="PF10385"/>
    </source>
</evidence>
<feature type="domain" description="DNA-directed RNA polymerase beta subunit external 1" evidence="14">
    <location>
        <begin position="474"/>
        <end position="544"/>
    </location>
</feature>
<dbReference type="EMBL" id="MHPE01000035">
    <property type="protein sequence ID" value="OGZ76423.1"/>
    <property type="molecule type" value="Genomic_DNA"/>
</dbReference>
<reference evidence="15 16" key="1">
    <citation type="journal article" date="2016" name="Nat. Commun.">
        <title>Thousands of microbial genomes shed light on interconnected biogeochemical processes in an aquifer system.</title>
        <authorList>
            <person name="Anantharaman K."/>
            <person name="Brown C.T."/>
            <person name="Hug L.A."/>
            <person name="Sharon I."/>
            <person name="Castelle C.J."/>
            <person name="Probst A.J."/>
            <person name="Thomas B.C."/>
            <person name="Singh A."/>
            <person name="Wilkins M.J."/>
            <person name="Karaoz U."/>
            <person name="Brodie E.L."/>
            <person name="Williams K.H."/>
            <person name="Hubbard S.S."/>
            <person name="Banfield J.F."/>
        </authorList>
    </citation>
    <scope>NUCLEOTIDE SEQUENCE [LARGE SCALE GENOMIC DNA]</scope>
</reference>
<dbReference type="GO" id="GO:0003899">
    <property type="term" value="F:DNA-directed RNA polymerase activity"/>
    <property type="evidence" value="ECO:0007669"/>
    <property type="project" value="UniProtKB-UniRule"/>
</dbReference>
<dbReference type="Gene3D" id="2.40.50.100">
    <property type="match status" value="1"/>
</dbReference>
<protein>
    <recommendedName>
        <fullName evidence="6">DNA-directed RNA polymerase subunit beta</fullName>
        <shortName evidence="6">RNAP subunit beta</shortName>
        <ecNumber evidence="6">2.7.7.6</ecNumber>
    </recommendedName>
    <alternativeName>
        <fullName evidence="6">RNA polymerase subunit beta</fullName>
    </alternativeName>
    <alternativeName>
        <fullName evidence="6">Transcriptase subunit beta</fullName>
    </alternativeName>
</protein>
<dbReference type="HAMAP" id="MF_01321">
    <property type="entry name" value="RNApol_bact_RpoB"/>
    <property type="match status" value="1"/>
</dbReference>
<keyword evidence="2 6" id="KW-0808">Transferase</keyword>
<dbReference type="Gene3D" id="3.90.1110.10">
    <property type="entry name" value="RNA polymerase Rpb2, domain 2"/>
    <property type="match status" value="1"/>
</dbReference>